<keyword evidence="1" id="KW-0472">Membrane</keyword>
<name>A0AAN9GUY8_9TELE</name>
<feature type="domain" description="Ig-like" evidence="2">
    <location>
        <begin position="1"/>
        <end position="52"/>
    </location>
</feature>
<evidence type="ECO:0000256" key="1">
    <source>
        <dbReference type="SAM" id="Phobius"/>
    </source>
</evidence>
<accession>A0AAN9GUY8</accession>
<keyword evidence="1" id="KW-1133">Transmembrane helix</keyword>
<feature type="transmembrane region" description="Helical" evidence="1">
    <location>
        <begin position="79"/>
        <end position="101"/>
    </location>
</feature>
<comment type="caution">
    <text evidence="3">The sequence shown here is derived from an EMBL/GenBank/DDBJ whole genome shotgun (WGS) entry which is preliminary data.</text>
</comment>
<keyword evidence="4" id="KW-1185">Reference proteome</keyword>
<dbReference type="AlphaFoldDB" id="A0AAN9GUY8"/>
<proteinExistence type="predicted"/>
<dbReference type="InterPro" id="IPR013783">
    <property type="entry name" value="Ig-like_fold"/>
</dbReference>
<reference evidence="3 4" key="1">
    <citation type="submission" date="2024-02" db="EMBL/GenBank/DDBJ databases">
        <title>Chromosome-level genome assembly of the Eurasian Minnow (Phoxinus phoxinus).</title>
        <authorList>
            <person name="Oriowo T.O."/>
            <person name="Martin S."/>
            <person name="Stange M."/>
            <person name="Chrysostomakis Y."/>
            <person name="Brown T."/>
            <person name="Winkler S."/>
            <person name="Kukowka S."/>
            <person name="Myers E.W."/>
            <person name="Bohne A."/>
        </authorList>
    </citation>
    <scope>NUCLEOTIDE SEQUENCE [LARGE SCALE GENOMIC DNA]</scope>
    <source>
        <strain evidence="3">ZFMK-TIS-60720</strain>
        <tissue evidence="3">Whole Organism</tissue>
    </source>
</reference>
<protein>
    <recommendedName>
        <fullName evidence="2">Ig-like domain-containing protein</fullName>
    </recommendedName>
</protein>
<evidence type="ECO:0000313" key="3">
    <source>
        <dbReference type="EMBL" id="KAK7131941.1"/>
    </source>
</evidence>
<organism evidence="3 4">
    <name type="scientific">Phoxinus phoxinus</name>
    <name type="common">Eurasian minnow</name>
    <dbReference type="NCBI Taxonomy" id="58324"/>
    <lineage>
        <taxon>Eukaryota</taxon>
        <taxon>Metazoa</taxon>
        <taxon>Chordata</taxon>
        <taxon>Craniata</taxon>
        <taxon>Vertebrata</taxon>
        <taxon>Euteleostomi</taxon>
        <taxon>Actinopterygii</taxon>
        <taxon>Neopterygii</taxon>
        <taxon>Teleostei</taxon>
        <taxon>Ostariophysi</taxon>
        <taxon>Cypriniformes</taxon>
        <taxon>Leuciscidae</taxon>
        <taxon>Phoxininae</taxon>
        <taxon>Phoxinus</taxon>
    </lineage>
</organism>
<dbReference type="EMBL" id="JAYKXH010000020">
    <property type="protein sequence ID" value="KAK7131941.1"/>
    <property type="molecule type" value="Genomic_DNA"/>
</dbReference>
<dbReference type="InterPro" id="IPR007110">
    <property type="entry name" value="Ig-like_dom"/>
</dbReference>
<gene>
    <name evidence="3" type="ORF">R3I93_018486</name>
</gene>
<keyword evidence="1" id="KW-0812">Transmembrane</keyword>
<sequence length="185" mass="20811">MSGNILTLRCDVSDGRQWSYAWFENEQRLNGSSDMFKVTATEETIKSEFKCQGIRTERPLYSALSEGFTANNIILKRKILLAISGCLVCFIVILIIGCLVLRITRKPEKKETVPEDLFFSMADSKNQKASPFEEYIDNSPTEMEECEGKEELLTDRVLAVHLDGVIKDEDSPVAETNGLTSFKGI</sequence>
<evidence type="ECO:0000259" key="2">
    <source>
        <dbReference type="PROSITE" id="PS50835"/>
    </source>
</evidence>
<dbReference type="PROSITE" id="PS50835">
    <property type="entry name" value="IG_LIKE"/>
    <property type="match status" value="1"/>
</dbReference>
<dbReference type="Proteomes" id="UP001364617">
    <property type="component" value="Unassembled WGS sequence"/>
</dbReference>
<evidence type="ECO:0000313" key="4">
    <source>
        <dbReference type="Proteomes" id="UP001364617"/>
    </source>
</evidence>
<dbReference type="Gene3D" id="2.60.40.10">
    <property type="entry name" value="Immunoglobulins"/>
    <property type="match status" value="1"/>
</dbReference>